<protein>
    <submittedName>
        <fullName evidence="2">ChuX/HutX family heme-like substrate-binding protein</fullName>
    </submittedName>
</protein>
<dbReference type="CDD" id="cd16831">
    <property type="entry name" value="HemS-like_C"/>
    <property type="match status" value="1"/>
</dbReference>
<comment type="caution">
    <text evidence="2">The sequence shown here is derived from an EMBL/GenBank/DDBJ whole genome shotgun (WGS) entry which is preliminary data.</text>
</comment>
<organism evidence="2 3">
    <name type="scientific">Pseudoalteromonas haloplanktis</name>
    <name type="common">Alteromonas haloplanktis</name>
    <dbReference type="NCBI Taxonomy" id="228"/>
    <lineage>
        <taxon>Bacteria</taxon>
        <taxon>Pseudomonadati</taxon>
        <taxon>Pseudomonadota</taxon>
        <taxon>Gammaproteobacteria</taxon>
        <taxon>Alteromonadales</taxon>
        <taxon>Pseudoalteromonadaceae</taxon>
        <taxon>Pseudoalteromonas</taxon>
    </lineage>
</organism>
<feature type="domain" description="Haemin-degrading HemS/ChuX" evidence="1">
    <location>
        <begin position="211"/>
        <end position="344"/>
    </location>
</feature>
<evidence type="ECO:0000313" key="3">
    <source>
        <dbReference type="Proteomes" id="UP001226574"/>
    </source>
</evidence>
<dbReference type="InterPro" id="IPR007845">
    <property type="entry name" value="HemS/ChuX_dom"/>
</dbReference>
<dbReference type="CDD" id="cd16830">
    <property type="entry name" value="HemS-like_N"/>
    <property type="match status" value="1"/>
</dbReference>
<keyword evidence="3" id="KW-1185">Reference proteome</keyword>
<dbReference type="RefSeq" id="WP_309038195.1">
    <property type="nucleotide sequence ID" value="NZ_JAVIFY010000001.1"/>
</dbReference>
<dbReference type="SUPFAM" id="SSF144064">
    <property type="entry name" value="Heme iron utilization protein-like"/>
    <property type="match status" value="1"/>
</dbReference>
<dbReference type="Gene3D" id="3.40.1570.10">
    <property type="entry name" value="HemS/ChuS/ChuX like domains"/>
    <property type="match status" value="2"/>
</dbReference>
<evidence type="ECO:0000313" key="2">
    <source>
        <dbReference type="EMBL" id="MDQ9090223.1"/>
    </source>
</evidence>
<name>A0ABU1B727_PSEHA</name>
<gene>
    <name evidence="2" type="ORF">RC083_01310</name>
</gene>
<feature type="domain" description="Haemin-degrading HemS/ChuX" evidence="1">
    <location>
        <begin position="27"/>
        <end position="157"/>
    </location>
</feature>
<proteinExistence type="predicted"/>
<dbReference type="Pfam" id="PF05171">
    <property type="entry name" value="HemS"/>
    <property type="match status" value="2"/>
</dbReference>
<dbReference type="EMBL" id="JAVIFY010000001">
    <property type="protein sequence ID" value="MDQ9090223.1"/>
    <property type="molecule type" value="Genomic_DNA"/>
</dbReference>
<dbReference type="Proteomes" id="UP001226574">
    <property type="component" value="Unassembled WGS sequence"/>
</dbReference>
<evidence type="ECO:0000259" key="1">
    <source>
        <dbReference type="Pfam" id="PF05171"/>
    </source>
</evidence>
<accession>A0ABU1B727</accession>
<reference evidence="2 3" key="1">
    <citation type="submission" date="2023-08" db="EMBL/GenBank/DDBJ databases">
        <title>Pseudoalteromonas haloplanktis LL1 genome.</title>
        <authorList>
            <person name="Wu S."/>
        </authorList>
    </citation>
    <scope>NUCLEOTIDE SEQUENCE [LARGE SCALE GENOMIC DNA]</scope>
    <source>
        <strain evidence="2 3">LL1</strain>
    </source>
</reference>
<sequence>MNILKNYRQLLMQEPTIRAADAAKQLQITEAQLIAAQVGDGVTQLNITHLEGILKGFKKLQHVMALTRNAHIVSEISGCYEKIYCSERNGIKTAIAINPGGIDLRLFISKWHSAFAVQTNPKYSSIQFFDQHGTAVHKVFTTEQTDMAAFEQLVTRYKSAKQSIELAILAPEITVNEYKPLPEIDIQGFREGWKNLQDVHQFPALLTKFAVSRTQGLEIAGKQWAQEVSPDCLTEVFETVRDQQSELMIFVNNHGAVQIYSGKLQHLKQVGKWYNVLDNGFNLHLLTDQFSRAFVVKKPTDSGATEVHSIEFFDSHGNTTMTLFGRRTEGKVQSRQWVALCNRLREQEIAAYA</sequence>
<dbReference type="InterPro" id="IPR053733">
    <property type="entry name" value="Heme_Transport_Util_sf"/>
</dbReference>